<dbReference type="EMBL" id="BSFD01000001">
    <property type="protein sequence ID" value="GLK47103.1"/>
    <property type="molecule type" value="Genomic_DNA"/>
</dbReference>
<reference evidence="1" key="1">
    <citation type="journal article" date="2014" name="Int. J. Syst. Evol. Microbiol.">
        <title>Complete genome of a new Firmicutes species belonging to the dominant human colonic microbiota ('Ruminococcus bicirculans') reveals two chromosomes and a selective capacity to utilize plant glucans.</title>
        <authorList>
            <consortium name="NISC Comparative Sequencing Program"/>
            <person name="Wegmann U."/>
            <person name="Louis P."/>
            <person name="Goesmann A."/>
            <person name="Henrissat B."/>
            <person name="Duncan S.H."/>
            <person name="Flint H.J."/>
        </authorList>
    </citation>
    <scope>NUCLEOTIDE SEQUENCE</scope>
    <source>
        <strain evidence="1">VKM B-1499</strain>
    </source>
</reference>
<gene>
    <name evidence="1" type="ORF">GCM10017620_00760</name>
</gene>
<proteinExistence type="predicted"/>
<name>A0ABQ5T3X4_9CAUL</name>
<organism evidence="1 2">
    <name type="scientific">Brevundimonas intermedia</name>
    <dbReference type="NCBI Taxonomy" id="74315"/>
    <lineage>
        <taxon>Bacteria</taxon>
        <taxon>Pseudomonadati</taxon>
        <taxon>Pseudomonadota</taxon>
        <taxon>Alphaproteobacteria</taxon>
        <taxon>Caulobacterales</taxon>
        <taxon>Caulobacteraceae</taxon>
        <taxon>Brevundimonas</taxon>
    </lineage>
</organism>
<reference evidence="1" key="2">
    <citation type="submission" date="2023-01" db="EMBL/GenBank/DDBJ databases">
        <authorList>
            <person name="Sun Q."/>
            <person name="Evtushenko L."/>
        </authorList>
    </citation>
    <scope>NUCLEOTIDE SEQUENCE</scope>
    <source>
        <strain evidence="1">VKM B-1499</strain>
    </source>
</reference>
<dbReference type="Proteomes" id="UP001143509">
    <property type="component" value="Unassembled WGS sequence"/>
</dbReference>
<keyword evidence="2" id="KW-1185">Reference proteome</keyword>
<evidence type="ECO:0008006" key="3">
    <source>
        <dbReference type="Google" id="ProtNLM"/>
    </source>
</evidence>
<accession>A0ABQ5T3X4</accession>
<dbReference type="PROSITE" id="PS51257">
    <property type="entry name" value="PROKAR_LIPOPROTEIN"/>
    <property type="match status" value="1"/>
</dbReference>
<protein>
    <recommendedName>
        <fullName evidence="3">Lipoprotein</fullName>
    </recommendedName>
</protein>
<evidence type="ECO:0000313" key="2">
    <source>
        <dbReference type="Proteomes" id="UP001143509"/>
    </source>
</evidence>
<evidence type="ECO:0000313" key="1">
    <source>
        <dbReference type="EMBL" id="GLK47103.1"/>
    </source>
</evidence>
<comment type="caution">
    <text evidence="1">The sequence shown here is derived from an EMBL/GenBank/DDBJ whole genome shotgun (WGS) entry which is preliminary data.</text>
</comment>
<sequence length="153" mass="16659">MRAALSIGAALLLFGCGETVAPAREIGPDLDCAPGFKALVAELDGNSELVVTRYTRGSNAYRDDRHNRLYVVTLPDHPAHPALFVREVVPTSETMIIHSNGCGFGDQAAFDLEMRAYDAFDRLLNAEEPCYLCSSDRLQSPSVDPRLPPPPQS</sequence>